<proteinExistence type="predicted"/>
<accession>A0A7G5FEB0</accession>
<evidence type="ECO:0000256" key="1">
    <source>
        <dbReference type="SAM" id="MobiDB-lite"/>
    </source>
</evidence>
<dbReference type="RefSeq" id="WP_182385758.1">
    <property type="nucleotide sequence ID" value="NZ_CP059833.1"/>
</dbReference>
<sequence length="70" mass="7878">MDNADLKWYFNPATGEVTQGPEGSWDDRMGPYNTREEAAHALETAAARTKAADAYDEKDDDWGVKPSWEK</sequence>
<gene>
    <name evidence="2" type="ORF">HW450_11555</name>
</gene>
<dbReference type="EMBL" id="CP059833">
    <property type="protein sequence ID" value="QMV84951.1"/>
    <property type="molecule type" value="Genomic_DNA"/>
</dbReference>
<keyword evidence="3" id="KW-1185">Reference proteome</keyword>
<evidence type="ECO:0008006" key="4">
    <source>
        <dbReference type="Google" id="ProtNLM"/>
    </source>
</evidence>
<name>A0A7G5FEB0_9CORY</name>
<evidence type="ECO:0000313" key="3">
    <source>
        <dbReference type="Proteomes" id="UP000515570"/>
    </source>
</evidence>
<reference evidence="2 3" key="1">
    <citation type="submission" date="2020-07" db="EMBL/GenBank/DDBJ databases">
        <title>non toxigenic Corynebacterium sp. nov from a clinical source.</title>
        <authorList>
            <person name="Bernier A.-M."/>
            <person name="Bernard K."/>
        </authorList>
    </citation>
    <scope>NUCLEOTIDE SEQUENCE [LARGE SCALE GENOMIC DNA]</scope>
    <source>
        <strain evidence="3">NML 93-0612</strain>
    </source>
</reference>
<dbReference type="AlphaFoldDB" id="A0A7G5FEB0"/>
<dbReference type="Proteomes" id="UP000515570">
    <property type="component" value="Chromosome"/>
</dbReference>
<organism evidence="2 3">
    <name type="scientific">Corynebacterium hindlerae</name>
    <dbReference type="NCBI Taxonomy" id="699041"/>
    <lineage>
        <taxon>Bacteria</taxon>
        <taxon>Bacillati</taxon>
        <taxon>Actinomycetota</taxon>
        <taxon>Actinomycetes</taxon>
        <taxon>Mycobacteriales</taxon>
        <taxon>Corynebacteriaceae</taxon>
        <taxon>Corynebacterium</taxon>
    </lineage>
</organism>
<protein>
    <recommendedName>
        <fullName evidence="4">SPOR domain-containing protein</fullName>
    </recommendedName>
</protein>
<feature type="region of interest" description="Disordered" evidence="1">
    <location>
        <begin position="50"/>
        <end position="70"/>
    </location>
</feature>
<evidence type="ECO:0000313" key="2">
    <source>
        <dbReference type="EMBL" id="QMV84951.1"/>
    </source>
</evidence>